<dbReference type="Pfam" id="PF00501">
    <property type="entry name" value="AMP-binding"/>
    <property type="match status" value="1"/>
</dbReference>
<evidence type="ECO:0000256" key="4">
    <source>
        <dbReference type="ARBA" id="ARBA00023098"/>
    </source>
</evidence>
<dbReference type="PANTHER" id="PTHR43859:SF4">
    <property type="entry name" value="BUTANOATE--COA LIGASE AAE1-RELATED"/>
    <property type="match status" value="1"/>
</dbReference>
<dbReference type="OrthoDB" id="9803968at2"/>
<dbReference type="Gene3D" id="3.40.50.12780">
    <property type="entry name" value="N-terminal domain of ligase-like"/>
    <property type="match status" value="1"/>
</dbReference>
<gene>
    <name evidence="7" type="ORF">GOHSU_16_01440</name>
</gene>
<sequence>MTMSDGLDTPLSPLHFLYRSAQVHPTKLAVIDGGRRLSYAELAADVQLLADALAASGVQPGDKVAYLATNSLELLAAHFAVPLAGGVLVAINTRLAPDEVRYICDHSGAVLLIGDGPLLAGLGEVEFATVREIVETPSQEGEYLGAQGREGVVRYDALMARGDGGAQRAWEVADENTVISLNYTSGTTGRPKGVMYTHRGAYLASLGNVVTQGFSIDTNYLWTLPMFHCNGWCGPWALTAVAGTHVCLRAVRGDDMWRLIDGENINQMSGAPTVLTTLATAPEAHPMRTPMAIATAGAPPSPTIIKAIHHLGIEIVHVYGLTETYGPYAVCEPDPSWSELSADELSVRMARQGVGMLTADRLRVVLPDLVDGQLVDVAADGAQMGEIVMRGNVVMKGYYEDPERTAEAFAGGWFHSGDLGVMHPDGYVQLLDRAKDVVISGGENISTIEVEQAVVSHPEVADVAVIGVPDDKWGERPKAYVVLTEGSTLSQDEVIAHVKSKIASYKAPREIEFVAELPKTSTGKIRKNELRDAAWGDTRTRIQG</sequence>
<dbReference type="SUPFAM" id="SSF56801">
    <property type="entry name" value="Acetyl-CoA synthetase-like"/>
    <property type="match status" value="1"/>
</dbReference>
<comment type="similarity">
    <text evidence="1">Belongs to the ATP-dependent AMP-binding enzyme family.</text>
</comment>
<protein>
    <submittedName>
        <fullName evidence="7">Putative fatty-acid--CoA ligase</fullName>
    </submittedName>
</protein>
<accession>L7L8V3</accession>
<dbReference type="Pfam" id="PF13193">
    <property type="entry name" value="AMP-binding_C"/>
    <property type="match status" value="1"/>
</dbReference>
<dbReference type="InterPro" id="IPR000873">
    <property type="entry name" value="AMP-dep_synth/lig_dom"/>
</dbReference>
<evidence type="ECO:0000313" key="7">
    <source>
        <dbReference type="EMBL" id="GAC57186.1"/>
    </source>
</evidence>
<dbReference type="GO" id="GO:0016874">
    <property type="term" value="F:ligase activity"/>
    <property type="evidence" value="ECO:0007669"/>
    <property type="project" value="UniProtKB-KW"/>
</dbReference>
<reference evidence="7 8" key="1">
    <citation type="submission" date="2012-12" db="EMBL/GenBank/DDBJ databases">
        <title>Whole genome shotgun sequence of Gordonia hirsuta NBRC 16056.</title>
        <authorList>
            <person name="Isaki-Nakamura S."/>
            <person name="Hosoyama A."/>
            <person name="Tsuchikane K."/>
            <person name="Katsumata H."/>
            <person name="Baba S."/>
            <person name="Yamazaki S."/>
            <person name="Fujita N."/>
        </authorList>
    </citation>
    <scope>NUCLEOTIDE SEQUENCE [LARGE SCALE GENOMIC DNA]</scope>
    <source>
        <strain evidence="7 8">NBRC 16056</strain>
    </source>
</reference>
<evidence type="ECO:0000259" key="5">
    <source>
        <dbReference type="Pfam" id="PF00501"/>
    </source>
</evidence>
<dbReference type="FunFam" id="3.30.300.30:FF:000008">
    <property type="entry name" value="2,3-dihydroxybenzoate-AMP ligase"/>
    <property type="match status" value="1"/>
</dbReference>
<evidence type="ECO:0000313" key="8">
    <source>
        <dbReference type="Proteomes" id="UP000053405"/>
    </source>
</evidence>
<feature type="domain" description="AMP-binding enzyme C-terminal" evidence="6">
    <location>
        <begin position="449"/>
        <end position="524"/>
    </location>
</feature>
<comment type="caution">
    <text evidence="7">The sequence shown here is derived from an EMBL/GenBank/DDBJ whole genome shotgun (WGS) entry which is preliminary data.</text>
</comment>
<evidence type="ECO:0000256" key="3">
    <source>
        <dbReference type="ARBA" id="ARBA00022832"/>
    </source>
</evidence>
<feature type="domain" description="AMP-dependent synthetase/ligase" evidence="5">
    <location>
        <begin position="19"/>
        <end position="399"/>
    </location>
</feature>
<evidence type="ECO:0000256" key="2">
    <source>
        <dbReference type="ARBA" id="ARBA00022598"/>
    </source>
</evidence>
<dbReference type="eggNOG" id="COG0318">
    <property type="taxonomic scope" value="Bacteria"/>
</dbReference>
<proteinExistence type="inferred from homology"/>
<dbReference type="AlphaFoldDB" id="L7L8V3"/>
<evidence type="ECO:0000259" key="6">
    <source>
        <dbReference type="Pfam" id="PF13193"/>
    </source>
</evidence>
<dbReference type="PROSITE" id="PS00455">
    <property type="entry name" value="AMP_BINDING"/>
    <property type="match status" value="1"/>
</dbReference>
<dbReference type="PANTHER" id="PTHR43859">
    <property type="entry name" value="ACYL-ACTIVATING ENZYME"/>
    <property type="match status" value="1"/>
</dbReference>
<dbReference type="RefSeq" id="WP_005938822.1">
    <property type="nucleotide sequence ID" value="NZ_ATVK01000047.1"/>
</dbReference>
<dbReference type="InterPro" id="IPR020845">
    <property type="entry name" value="AMP-binding_CS"/>
</dbReference>
<dbReference type="Gene3D" id="3.30.300.30">
    <property type="match status" value="1"/>
</dbReference>
<dbReference type="InterPro" id="IPR045851">
    <property type="entry name" value="AMP-bd_C_sf"/>
</dbReference>
<evidence type="ECO:0000256" key="1">
    <source>
        <dbReference type="ARBA" id="ARBA00006432"/>
    </source>
</evidence>
<keyword evidence="3" id="KW-0276">Fatty acid metabolism</keyword>
<keyword evidence="8" id="KW-1185">Reference proteome</keyword>
<dbReference type="Proteomes" id="UP000053405">
    <property type="component" value="Unassembled WGS sequence"/>
</dbReference>
<organism evidence="7 8">
    <name type="scientific">Gordonia hirsuta DSM 44140 = NBRC 16056</name>
    <dbReference type="NCBI Taxonomy" id="1121927"/>
    <lineage>
        <taxon>Bacteria</taxon>
        <taxon>Bacillati</taxon>
        <taxon>Actinomycetota</taxon>
        <taxon>Actinomycetes</taxon>
        <taxon>Mycobacteriales</taxon>
        <taxon>Gordoniaceae</taxon>
        <taxon>Gordonia</taxon>
    </lineage>
</organism>
<keyword evidence="4" id="KW-0443">Lipid metabolism</keyword>
<dbReference type="STRING" id="1121927.GOHSU_16_01440"/>
<dbReference type="EMBL" id="BANT01000016">
    <property type="protein sequence ID" value="GAC57186.1"/>
    <property type="molecule type" value="Genomic_DNA"/>
</dbReference>
<dbReference type="InterPro" id="IPR025110">
    <property type="entry name" value="AMP-bd_C"/>
</dbReference>
<dbReference type="InterPro" id="IPR042099">
    <property type="entry name" value="ANL_N_sf"/>
</dbReference>
<dbReference type="GO" id="GO:0006631">
    <property type="term" value="P:fatty acid metabolic process"/>
    <property type="evidence" value="ECO:0007669"/>
    <property type="project" value="UniProtKB-KW"/>
</dbReference>
<keyword evidence="2 7" id="KW-0436">Ligase</keyword>
<name>L7L8V3_9ACTN</name>